<name>A0A1E3KYH5_9BACL</name>
<gene>
    <name evidence="5" type="ORF">PTI45_04417</name>
</gene>
<feature type="domain" description="Metallo-beta-lactamase" evidence="4">
    <location>
        <begin position="18"/>
        <end position="209"/>
    </location>
</feature>
<dbReference type="PANTHER" id="PTHR42951">
    <property type="entry name" value="METALLO-BETA-LACTAMASE DOMAIN-CONTAINING"/>
    <property type="match status" value="1"/>
</dbReference>
<dbReference type="STRING" id="1886670.PTI45_04417"/>
<evidence type="ECO:0000256" key="2">
    <source>
        <dbReference type="ARBA" id="ARBA00034301"/>
    </source>
</evidence>
<dbReference type="SUPFAM" id="SSF56281">
    <property type="entry name" value="Metallo-hydrolase/oxidoreductase"/>
    <property type="match status" value="1"/>
</dbReference>
<dbReference type="InterPro" id="IPR001279">
    <property type="entry name" value="Metallo-B-lactamas"/>
</dbReference>
<comment type="function">
    <text evidence="2">Counteracts the endogenous Pycsar antiviral defense system. Phosphodiesterase that enables metal-dependent hydrolysis of host cyclic nucleotide Pycsar defense signals such as cCMP and cUMP.</text>
</comment>
<reference evidence="5 6" key="1">
    <citation type="submission" date="2016-08" db="EMBL/GenBank/DDBJ databases">
        <title>Genome sequencing of Paenibacillus sp. TI45-13ar, isolated from Korean traditional nuruk.</title>
        <authorList>
            <person name="Kim S.-J."/>
        </authorList>
    </citation>
    <scope>NUCLEOTIDE SEQUENCE [LARGE SCALE GENOMIC DNA]</scope>
    <source>
        <strain evidence="5 6">TI45-13ar</strain>
    </source>
</reference>
<sequence>MQLTKGVFLISGGTYGKLGNAYVVKHNGGFILIDSSSPGALDTLLENLKYWDIDEQAITHVLLTHGHDDHAGCAAHFQKQGAKVYVGAADRTMMEEGNFGIESPQTNHVMPSCFPDQLFTEDTTLIIENLTIDVYLMPGHTDGSVIFYLQLENERILFTGDMFFVDGETGNIASTGWKGDLGYSGEKLGRSFAKLWSLSLTPTIIAGGHGIPRIRNNVQESIKIAYKYYLLNNR</sequence>
<comment type="catalytic activity">
    <reaction evidence="3">
        <text>3',5'-cyclic UMP + H2O = UMP + H(+)</text>
        <dbReference type="Rhea" id="RHEA:70575"/>
        <dbReference type="ChEBI" id="CHEBI:15377"/>
        <dbReference type="ChEBI" id="CHEBI:15378"/>
        <dbReference type="ChEBI" id="CHEBI:57865"/>
        <dbReference type="ChEBI" id="CHEBI:184387"/>
    </reaction>
    <physiologicalReaction direction="left-to-right" evidence="3">
        <dbReference type="Rhea" id="RHEA:70576"/>
    </physiologicalReaction>
</comment>
<dbReference type="SMART" id="SM00849">
    <property type="entry name" value="Lactamase_B"/>
    <property type="match status" value="1"/>
</dbReference>
<organism evidence="5 6">
    <name type="scientific">Paenibacillus nuruki</name>
    <dbReference type="NCBI Taxonomy" id="1886670"/>
    <lineage>
        <taxon>Bacteria</taxon>
        <taxon>Bacillati</taxon>
        <taxon>Bacillota</taxon>
        <taxon>Bacilli</taxon>
        <taxon>Bacillales</taxon>
        <taxon>Paenibacillaceae</taxon>
        <taxon>Paenibacillus</taxon>
    </lineage>
</organism>
<comment type="caution">
    <text evidence="5">The sequence shown here is derived from an EMBL/GenBank/DDBJ whole genome shotgun (WGS) entry which is preliminary data.</text>
</comment>
<evidence type="ECO:0000313" key="6">
    <source>
        <dbReference type="Proteomes" id="UP000094578"/>
    </source>
</evidence>
<evidence type="ECO:0000256" key="1">
    <source>
        <dbReference type="ARBA" id="ARBA00034221"/>
    </source>
</evidence>
<dbReference type="EMBL" id="MDER01000086">
    <property type="protein sequence ID" value="ODP26577.1"/>
    <property type="molecule type" value="Genomic_DNA"/>
</dbReference>
<dbReference type="AlphaFoldDB" id="A0A1E3KYH5"/>
<protein>
    <recommendedName>
        <fullName evidence="4">Metallo-beta-lactamase domain-containing protein</fullName>
    </recommendedName>
</protein>
<dbReference type="InterPro" id="IPR036866">
    <property type="entry name" value="RibonucZ/Hydroxyglut_hydro"/>
</dbReference>
<accession>A0A1E3KYH5</accession>
<dbReference type="Proteomes" id="UP000094578">
    <property type="component" value="Unassembled WGS sequence"/>
</dbReference>
<dbReference type="InterPro" id="IPR050855">
    <property type="entry name" value="NDM-1-like"/>
</dbReference>
<evidence type="ECO:0000256" key="3">
    <source>
        <dbReference type="ARBA" id="ARBA00048505"/>
    </source>
</evidence>
<dbReference type="RefSeq" id="WP_069329710.1">
    <property type="nucleotide sequence ID" value="NZ_MDER01000086.1"/>
</dbReference>
<proteinExistence type="predicted"/>
<comment type="catalytic activity">
    <reaction evidence="1">
        <text>3',5'-cyclic CMP + H2O = CMP + H(+)</text>
        <dbReference type="Rhea" id="RHEA:72675"/>
        <dbReference type="ChEBI" id="CHEBI:15377"/>
        <dbReference type="ChEBI" id="CHEBI:15378"/>
        <dbReference type="ChEBI" id="CHEBI:58003"/>
        <dbReference type="ChEBI" id="CHEBI:60377"/>
    </reaction>
    <physiologicalReaction direction="left-to-right" evidence="1">
        <dbReference type="Rhea" id="RHEA:72676"/>
    </physiologicalReaction>
</comment>
<evidence type="ECO:0000259" key="4">
    <source>
        <dbReference type="SMART" id="SM00849"/>
    </source>
</evidence>
<keyword evidence="6" id="KW-1185">Reference proteome</keyword>
<dbReference type="Pfam" id="PF00753">
    <property type="entry name" value="Lactamase_B"/>
    <property type="match status" value="1"/>
</dbReference>
<evidence type="ECO:0000313" key="5">
    <source>
        <dbReference type="EMBL" id="ODP26577.1"/>
    </source>
</evidence>
<dbReference type="Gene3D" id="3.60.15.10">
    <property type="entry name" value="Ribonuclease Z/Hydroxyacylglutathione hydrolase-like"/>
    <property type="match status" value="1"/>
</dbReference>